<dbReference type="InterPro" id="IPR019307">
    <property type="entry name" value="RNA-bd_AU-1/RNase_E/G"/>
</dbReference>
<dbReference type="EMBL" id="FRCY01000010">
    <property type="protein sequence ID" value="SHN20714.1"/>
    <property type="molecule type" value="Genomic_DNA"/>
</dbReference>
<feature type="domain" description="S1 motif" evidence="6">
    <location>
        <begin position="37"/>
        <end position="141"/>
    </location>
</feature>
<accession>A0A1M7PTI4</accession>
<dbReference type="RefSeq" id="WP_073095649.1">
    <property type="nucleotide sequence ID" value="NZ_FRCY01000010.1"/>
</dbReference>
<dbReference type="GO" id="GO:0046872">
    <property type="term" value="F:metal ion binding"/>
    <property type="evidence" value="ECO:0007669"/>
    <property type="project" value="UniProtKB-KW"/>
</dbReference>
<dbReference type="NCBIfam" id="TIGR00757">
    <property type="entry name" value="RNaseEG"/>
    <property type="match status" value="1"/>
</dbReference>
<dbReference type="SMART" id="SM00316">
    <property type="entry name" value="S1"/>
    <property type="match status" value="1"/>
</dbReference>
<evidence type="ECO:0000256" key="5">
    <source>
        <dbReference type="ARBA" id="ARBA00022884"/>
    </source>
</evidence>
<keyword evidence="8" id="KW-1185">Reference proteome</keyword>
<dbReference type="STRING" id="388280.SAMN04488057_110126"/>
<dbReference type="GO" id="GO:0005737">
    <property type="term" value="C:cytoplasm"/>
    <property type="evidence" value="ECO:0007669"/>
    <property type="project" value="TreeGrafter"/>
</dbReference>
<name>A0A1M7PTI4_9BACT</name>
<comment type="cofactor">
    <cofactor evidence="1">
        <name>Mg(2+)</name>
        <dbReference type="ChEBI" id="CHEBI:18420"/>
    </cofactor>
</comment>
<dbReference type="InterPro" id="IPR012340">
    <property type="entry name" value="NA-bd_OB-fold"/>
</dbReference>
<dbReference type="PANTHER" id="PTHR30001:SF0">
    <property type="entry name" value="RIBONUCLEASE G"/>
    <property type="match status" value="1"/>
</dbReference>
<dbReference type="GO" id="GO:0016787">
    <property type="term" value="F:hydrolase activity"/>
    <property type="evidence" value="ECO:0007669"/>
    <property type="project" value="UniProtKB-KW"/>
</dbReference>
<keyword evidence="5" id="KW-0694">RNA-binding</keyword>
<keyword evidence="4" id="KW-0460">Magnesium</keyword>
<dbReference type="OrthoDB" id="9804278at2"/>
<keyword evidence="2" id="KW-0479">Metal-binding</keyword>
<reference evidence="7 8" key="1">
    <citation type="submission" date="2016-11" db="EMBL/GenBank/DDBJ databases">
        <authorList>
            <person name="Jaros S."/>
            <person name="Januszkiewicz K."/>
            <person name="Wedrychowicz H."/>
        </authorList>
    </citation>
    <scope>NUCLEOTIDE SEQUENCE [LARGE SCALE GENOMIC DNA]</scope>
    <source>
        <strain evidence="7 8">CGMCC 1.6102</strain>
    </source>
</reference>
<dbReference type="InterPro" id="IPR003029">
    <property type="entry name" value="S1_domain"/>
</dbReference>
<organism evidence="7 8">
    <name type="scientific">Cyclobacterium lianum</name>
    <dbReference type="NCBI Taxonomy" id="388280"/>
    <lineage>
        <taxon>Bacteria</taxon>
        <taxon>Pseudomonadati</taxon>
        <taxon>Bacteroidota</taxon>
        <taxon>Cytophagia</taxon>
        <taxon>Cytophagales</taxon>
        <taxon>Cyclobacteriaceae</taxon>
        <taxon>Cyclobacterium</taxon>
    </lineage>
</organism>
<sequence>MSSELLIDSSQNGSRIALLKNKSLIELHTEEEDNKFKVGDIYLGSVKKIVNGLNAAFIDVGFEKDAFLHYQDLGPRVNSLNKLVKLIRNKNRKELNLKGFQTEPEIDKLGKISQVLSKNNQVLVQVVKEPISTKGPRLSCELSLAGRYLVLVPFSDTVNVSKKIRSAEERRRLSRLITSIKPVNFGVIIRTVAEGQSVTELDKDLRNLLEAWEEGMQKLQKAKVKDKIIGEMSLASSIIRDLLNESFDAITVEDEVIYDQMRSYIRSIAPEKEKIVRLYNGKAKLFESFGIEKQIKSLFGSAVSLPQGGYLIIEHTEALHVIDVNSGNKSNQESDQENTGLKTNLVAVKEIARQLRLRDMGGIIVIDFIDMKKAENKRAVFEAMKDAMRDDRSKNTVLPLTKFGLMQITRQRVRPEMNIVTKETCPSCNGTGKIQASILVADKLEKDLEHLATHQNESKIKIALHPYLYAYFTHGIISRRVHWFFKYYKWISLIKDSSLPVTEYKFLDHSGEPIEVIIKSESE</sequence>
<dbReference type="Proteomes" id="UP000184513">
    <property type="component" value="Unassembled WGS sequence"/>
</dbReference>
<dbReference type="Pfam" id="PF10150">
    <property type="entry name" value="RNase_E_G"/>
    <property type="match status" value="1"/>
</dbReference>
<keyword evidence="3" id="KW-0378">Hydrolase</keyword>
<evidence type="ECO:0000313" key="8">
    <source>
        <dbReference type="Proteomes" id="UP000184513"/>
    </source>
</evidence>
<protein>
    <submittedName>
        <fullName evidence="7">Ribonuclease G</fullName>
    </submittedName>
</protein>
<dbReference type="CDD" id="cd04453">
    <property type="entry name" value="S1_RNase_E"/>
    <property type="match status" value="1"/>
</dbReference>
<dbReference type="Gene3D" id="2.40.50.140">
    <property type="entry name" value="Nucleic acid-binding proteins"/>
    <property type="match status" value="1"/>
</dbReference>
<evidence type="ECO:0000256" key="4">
    <source>
        <dbReference type="ARBA" id="ARBA00022842"/>
    </source>
</evidence>
<evidence type="ECO:0000313" key="7">
    <source>
        <dbReference type="EMBL" id="SHN20714.1"/>
    </source>
</evidence>
<evidence type="ECO:0000259" key="6">
    <source>
        <dbReference type="SMART" id="SM00316"/>
    </source>
</evidence>
<evidence type="ECO:0000256" key="3">
    <source>
        <dbReference type="ARBA" id="ARBA00022801"/>
    </source>
</evidence>
<dbReference type="GO" id="GO:0006364">
    <property type="term" value="P:rRNA processing"/>
    <property type="evidence" value="ECO:0007669"/>
    <property type="project" value="TreeGrafter"/>
</dbReference>
<proteinExistence type="predicted"/>
<dbReference type="GO" id="GO:0003723">
    <property type="term" value="F:RNA binding"/>
    <property type="evidence" value="ECO:0007669"/>
    <property type="project" value="UniProtKB-KW"/>
</dbReference>
<evidence type="ECO:0000256" key="1">
    <source>
        <dbReference type="ARBA" id="ARBA00001946"/>
    </source>
</evidence>
<dbReference type="InterPro" id="IPR004659">
    <property type="entry name" value="RNase_E/G"/>
</dbReference>
<dbReference type="SUPFAM" id="SSF50249">
    <property type="entry name" value="Nucleic acid-binding proteins"/>
    <property type="match status" value="1"/>
</dbReference>
<dbReference type="GO" id="GO:0004540">
    <property type="term" value="F:RNA nuclease activity"/>
    <property type="evidence" value="ECO:0007669"/>
    <property type="project" value="InterPro"/>
</dbReference>
<dbReference type="PANTHER" id="PTHR30001">
    <property type="entry name" value="RIBONUCLEASE"/>
    <property type="match status" value="1"/>
</dbReference>
<gene>
    <name evidence="7" type="ORF">SAMN04488057_110126</name>
</gene>
<dbReference type="AlphaFoldDB" id="A0A1M7PTI4"/>
<evidence type="ECO:0000256" key="2">
    <source>
        <dbReference type="ARBA" id="ARBA00022723"/>
    </source>
</evidence>